<dbReference type="InterPro" id="IPR002554">
    <property type="entry name" value="PP2A_B56"/>
</dbReference>
<feature type="region of interest" description="Disordered" evidence="4">
    <location>
        <begin position="169"/>
        <end position="364"/>
    </location>
</feature>
<feature type="region of interest" description="Disordered" evidence="4">
    <location>
        <begin position="934"/>
        <end position="998"/>
    </location>
</feature>
<feature type="region of interest" description="Disordered" evidence="4">
    <location>
        <begin position="547"/>
        <end position="581"/>
    </location>
</feature>
<evidence type="ECO:0000313" key="6">
    <source>
        <dbReference type="EMBL" id="MBN3317847.1"/>
    </source>
</evidence>
<comment type="subcellular location">
    <subcellularLocation>
        <location evidence="1">Nucleus</location>
    </subcellularLocation>
</comment>
<feature type="compositionally biased region" description="Basic and acidic residues" evidence="4">
    <location>
        <begin position="34"/>
        <end position="44"/>
    </location>
</feature>
<evidence type="ECO:0000256" key="4">
    <source>
        <dbReference type="SAM" id="MobiDB-lite"/>
    </source>
</evidence>
<dbReference type="GO" id="GO:0007165">
    <property type="term" value="P:signal transduction"/>
    <property type="evidence" value="ECO:0007669"/>
    <property type="project" value="InterPro"/>
</dbReference>
<evidence type="ECO:0000313" key="7">
    <source>
        <dbReference type="Proteomes" id="UP000736164"/>
    </source>
</evidence>
<dbReference type="PANTHER" id="PTHR15577">
    <property type="entry name" value="ZINC FINGER CONTAINING PROTEIN"/>
    <property type="match status" value="1"/>
</dbReference>
<feature type="compositionally biased region" description="Polar residues" evidence="4">
    <location>
        <begin position="547"/>
        <end position="564"/>
    </location>
</feature>
<feature type="compositionally biased region" description="Polar residues" evidence="4">
    <location>
        <begin position="405"/>
        <end position="417"/>
    </location>
</feature>
<feature type="region of interest" description="Disordered" evidence="4">
    <location>
        <begin position="817"/>
        <end position="852"/>
    </location>
</feature>
<dbReference type="Gene3D" id="1.25.10.10">
    <property type="entry name" value="Leucine-rich Repeat Variant"/>
    <property type="match status" value="1"/>
</dbReference>
<keyword evidence="7" id="KW-1185">Reference proteome</keyword>
<feature type="compositionally biased region" description="Acidic residues" evidence="4">
    <location>
        <begin position="1228"/>
        <end position="1241"/>
    </location>
</feature>
<proteinExistence type="inferred from homology"/>
<dbReference type="InterPro" id="IPR003604">
    <property type="entry name" value="Matrin/U1-like-C_Znf_C2H2"/>
</dbReference>
<dbReference type="GO" id="GO:0005654">
    <property type="term" value="C:nucleoplasm"/>
    <property type="evidence" value="ECO:0007669"/>
    <property type="project" value="TreeGrafter"/>
</dbReference>
<reference evidence="6" key="1">
    <citation type="journal article" date="2021" name="Cell">
        <title>Tracing the genetic footprints of vertebrate landing in non-teleost ray-finned fishes.</title>
        <authorList>
            <person name="Bi X."/>
            <person name="Wang K."/>
            <person name="Yang L."/>
            <person name="Pan H."/>
            <person name="Jiang H."/>
            <person name="Wei Q."/>
            <person name="Fang M."/>
            <person name="Yu H."/>
            <person name="Zhu C."/>
            <person name="Cai Y."/>
            <person name="He Y."/>
            <person name="Gan X."/>
            <person name="Zeng H."/>
            <person name="Yu D."/>
            <person name="Zhu Y."/>
            <person name="Jiang H."/>
            <person name="Qiu Q."/>
            <person name="Yang H."/>
            <person name="Zhang Y.E."/>
            <person name="Wang W."/>
            <person name="Zhu M."/>
            <person name="He S."/>
            <person name="Zhang G."/>
        </authorList>
    </citation>
    <scope>NUCLEOTIDE SEQUENCE</scope>
    <source>
        <strain evidence="6">Allg_001</strain>
    </source>
</reference>
<feature type="compositionally biased region" description="Polar residues" evidence="4">
    <location>
        <begin position="1520"/>
        <end position="1533"/>
    </location>
</feature>
<comment type="caution">
    <text evidence="6">The sequence shown here is derived from an EMBL/GenBank/DDBJ whole genome shotgun (WGS) entry which is preliminary data.</text>
</comment>
<dbReference type="InterPro" id="IPR013087">
    <property type="entry name" value="Znf_C2H2_type"/>
</dbReference>
<dbReference type="PANTHER" id="PTHR15577:SF2">
    <property type="entry name" value="ZINC FINGER PROTEIN 318"/>
    <property type="match status" value="1"/>
</dbReference>
<feature type="compositionally biased region" description="Basic and acidic residues" evidence="4">
    <location>
        <begin position="1882"/>
        <end position="1907"/>
    </location>
</feature>
<feature type="region of interest" description="Disordered" evidence="4">
    <location>
        <begin position="1480"/>
        <end position="1587"/>
    </location>
</feature>
<feature type="compositionally biased region" description="Basic and acidic residues" evidence="4">
    <location>
        <begin position="872"/>
        <end position="891"/>
    </location>
</feature>
<dbReference type="GO" id="GO:0000159">
    <property type="term" value="C:protein phosphatase type 2A complex"/>
    <property type="evidence" value="ECO:0007669"/>
    <property type="project" value="InterPro"/>
</dbReference>
<feature type="region of interest" description="Disordered" evidence="4">
    <location>
        <begin position="1"/>
        <end position="154"/>
    </location>
</feature>
<feature type="compositionally biased region" description="Basic and acidic residues" evidence="4">
    <location>
        <begin position="1574"/>
        <end position="1587"/>
    </location>
</feature>
<feature type="compositionally biased region" description="Basic residues" evidence="4">
    <location>
        <begin position="243"/>
        <end position="254"/>
    </location>
</feature>
<evidence type="ECO:0000256" key="1">
    <source>
        <dbReference type="ARBA" id="ARBA00004123"/>
    </source>
</evidence>
<dbReference type="SUPFAM" id="SSF48371">
    <property type="entry name" value="ARM repeat"/>
    <property type="match status" value="1"/>
</dbReference>
<dbReference type="Pfam" id="PF01603">
    <property type="entry name" value="B56"/>
    <property type="match status" value="1"/>
</dbReference>
<feature type="compositionally biased region" description="Polar residues" evidence="4">
    <location>
        <begin position="604"/>
        <end position="624"/>
    </location>
</feature>
<evidence type="ECO:0000259" key="5">
    <source>
        <dbReference type="PROSITE" id="PS00028"/>
    </source>
</evidence>
<feature type="region of interest" description="Disordered" evidence="4">
    <location>
        <begin position="872"/>
        <end position="894"/>
    </location>
</feature>
<feature type="non-terminal residue" evidence="6">
    <location>
        <position position="1"/>
    </location>
</feature>
<feature type="region of interest" description="Disordered" evidence="4">
    <location>
        <begin position="598"/>
        <end position="675"/>
    </location>
</feature>
<dbReference type="FunFam" id="1.25.10.10:FF:000003">
    <property type="entry name" value="Serine/threonine-protein phosphatase 2A 56 kDa regulatory subunit"/>
    <property type="match status" value="1"/>
</dbReference>
<dbReference type="GO" id="GO:0045893">
    <property type="term" value="P:positive regulation of DNA-templated transcription"/>
    <property type="evidence" value="ECO:0007669"/>
    <property type="project" value="TreeGrafter"/>
</dbReference>
<keyword evidence="3" id="KW-0539">Nucleus</keyword>
<dbReference type="GO" id="GO:0003676">
    <property type="term" value="F:nucleic acid binding"/>
    <property type="evidence" value="ECO:0007669"/>
    <property type="project" value="InterPro"/>
</dbReference>
<feature type="compositionally biased region" description="Polar residues" evidence="4">
    <location>
        <begin position="1558"/>
        <end position="1573"/>
    </location>
</feature>
<dbReference type="InterPro" id="IPR016024">
    <property type="entry name" value="ARM-type_fold"/>
</dbReference>
<feature type="region of interest" description="Disordered" evidence="4">
    <location>
        <begin position="2043"/>
        <end position="2090"/>
    </location>
</feature>
<sequence>MFRGRPHRGYPRNYPPRGPAVASPPRRSRPPGPYRDDRDRERQPFHPGFHGHAGGYRRSPPARGYPSPDRGGSRGPMSEFRGGGPSPREHPPVRRLTPSPPPGGIPIDHSLVITVGNELTFGLSGRDPGGASDHRRVDPRKALPPEHFYEREEVDEDYLRAPVGQGRYPVHECDVDFHGKSPPFPPRPEECSRGGSQERDRYRKPSYLPKDAKRPSYELEPDERGYSTDRSRYSERTVETKGRSRSRGRSRGRSHSCDRSRGRSRSRSRGKSRGRSRSRSQSRGRSRGRSRSKSRARSRGHTAVKSRGRSRSSSRGSPSASLFKDKMSEGFRELELARRRKEKEELERLEDESSQHGPPNVMAASIPGQYQAEEWLPMPKKSILKKRIDPDMDTSLSIQGGELSSEASLDQPSSNLSKQTERFLNTLSKGMESGIFCSLKKASEEVHGHRLQKQISKESCSYKEQIEESFFRVNQEKPLESASEFLLPHERVSQDGSGFSRILGMMGEFPIPQEERKGFTDIEDEEKFLYGDEEDDREPAQIQSLSQMGIARQQSQPETGQYGDNQPGAGECQMSQLGGTHQRQSKNVFGFHHHLGTAEDRTAGGSQSSTMHRQQSLSGLTSGGDNKAGIAHALKHPDKACSQQGQAGGYPPGASHKDAKEGDAETPDPQEYEKIQNLLKTIGLDIGMAEIGKLAARTHERLHGKKPPAGSSQYAERRQDRSWDKPRSRSSSSSQSHTRSPDSEYGRVASPPPAKRASLTDPASAYGAKQPSVSVSAATTSPTASQPVAPVGPSPAHSAPLYSHHPYLRVIETVPMEKKPACSSKEEAAEEKNNAKQKQKVLEEREKLRKDREARVKRKEYLMKELERLRKQQGELLRKKRREKDGHKDPLLAEVGRLQEEVMAQISAIRKEQESAEKKRAELDKVALILGLHVSDKHRKEPRDGRELPPEKRKEKPKSPEKPSVSSSSGTSLKEPSSSKPDPEKQKAKSPTRSQSSEIPAHQYEYYDAGNHWCKNCNTICGSMFDFFTHMHSKTHRKTQDPYDRPWAPKTSSNDNKRLTGEKIIVPAKGSEFLIPVIGFYCQLCEDFFGDQLCAEDHVTCHSHNEKYKQYVDENPLYEQRRNLDRQAGLAVVMDNKERRQTELKRKMEEDPQGQVEEEKKEKGVVKEEAEEPRGRAGLGEKTPALQKVPGSPKVPLQPKAKKKSEEPSRNIAAPAFGKFSWKKSDKDEESAAEAPAEAEDSGDHGKEKDDGKSPLGKSKTIEIKLSGKTVIPPSSSWVPLASSPPVTSTAKIRPNLPAPAMLLRKTSPAAVNKPAPLNTFLSIRPSGSSTNKPLPVVKAEPKKDVVLTPDLISKAFGGEEVVLKSPALADKSSPVVADAKAPTTAEKKSPAAAETKTPSVAKINVTSVAAPSPPAMRVMSFESDVAAPGVPESEQTLTVLVRPPPLHKCLKESVKKSDKPRSSLAAAKAQDLYDIFYSSTRGPSDLKFGSTEGVGAKESKNETSTGKLEAQNEGAETTKCPNITKGQLSKNSSADRDITGSKNTEAVIGVNNGEEPGTQNTKEPTSDNSQSISRDKNQDIGIRSLKEASRQVVSGIGTSEAKDGAVNSNFERVDKGIETSSMNNGCKISGKERPCSVGQEHEVHAPGAVSVETDSPATPTVPLTPEIELDTLRRQEGVDPLETSNWMSSDASLFSINDTCEEDNFKNQEQAFLEASDLHDPLELSDPTDEPGSLKLGEGACDVPVDLGIYENPALSLEASVLNLESYELGFETADLSVPEPETDVATSELQNAGTAGLGIGSSEGDLRPSSRQVELNILDSVSQRDIKNEMHGISSGLILDDIDEAADSIAAETDTSAITSSQAAEPPKIADSTAPESLESEGKRPIEFKPHAVLESHLPRDDEHSGSVSEEIGRCPLPGVEMGNAVSLPSPPALLCRCGVSARSSLLPSPCVQWVNEQVQADSSSPPSFELLIFSLNTGAHAPQRASGPFGSDYSGSGVLAGAGLRDARAQGLLSPAQVSLRRRTAAERFVLEVTLMRAQQQQQTASKRPSNSTPPPTQLNKIKYSGGPQIVKKERRQSSSRFNLSKNRELQKLPALKDTPPHEREELFVEKLRQCCVLFDFVSDPLSDLKYKEVKRAGLNEMVEYITHNRDVVTEAIYPEAVAMFSANLFRTLPPSSNPTGAEFDPEEDEPTLEAAWPHLQLVYEFFLRLLESPDFQPNIAKKHIDQKFVLSLLELFDSEDPRERDFLKTILHRIYGKFLGLRAYIRRQINNIFYRFIYETEHHNGIAELLEILGSIINGFALPLKEEHKMFLIRVLLPLHKVKSLSVYHPQLAYCVVQFLEKDSSLTEPVIMGLLKFWPKTHSPKEVMFLNELEEILDVIEPSEFVKVMEPLFRQLAKCVSSPHFQVAERALYYWNNEYIMSLISDNAAKILPIMFPALYKNSKSHWNKTIHGLIYNALKLFMEMNQKLFDDCTQQYKAEKQKEKYKLKEREEIWHKIEELAHQNPQSAKIYPSMTSRCVTGFHPQDEASCMFFLEFMMYSESSALMPLYSMETETPTAEDIQLLKKTVETEATQVTKDMKKDKVLMRRKSELPQDVYTIKALEAHKRAEEYLTANQEAL</sequence>
<feature type="compositionally biased region" description="Low complexity" evidence="4">
    <location>
        <begin position="962"/>
        <end position="975"/>
    </location>
</feature>
<feature type="compositionally biased region" description="Basic and acidic residues" evidence="4">
    <location>
        <begin position="1242"/>
        <end position="1253"/>
    </location>
</feature>
<feature type="compositionally biased region" description="Low complexity" evidence="4">
    <location>
        <begin position="770"/>
        <end position="789"/>
    </location>
</feature>
<evidence type="ECO:0000256" key="2">
    <source>
        <dbReference type="ARBA" id="ARBA00009745"/>
    </source>
</evidence>
<organism evidence="6 7">
    <name type="scientific">Atractosteus spatula</name>
    <name type="common">Alligator gar</name>
    <name type="synonym">Lepisosteus spatula</name>
    <dbReference type="NCBI Taxonomy" id="7917"/>
    <lineage>
        <taxon>Eukaryota</taxon>
        <taxon>Metazoa</taxon>
        <taxon>Chordata</taxon>
        <taxon>Craniata</taxon>
        <taxon>Vertebrata</taxon>
        <taxon>Euteleostomi</taxon>
        <taxon>Actinopterygii</taxon>
        <taxon>Neopterygii</taxon>
        <taxon>Holostei</taxon>
        <taxon>Semionotiformes</taxon>
        <taxon>Lepisosteidae</taxon>
        <taxon>Atractosteus</taxon>
    </lineage>
</organism>
<feature type="region of interest" description="Disordered" evidence="4">
    <location>
        <begin position="1620"/>
        <end position="1664"/>
    </location>
</feature>
<dbReference type="GO" id="GO:0045892">
    <property type="term" value="P:negative regulation of DNA-templated transcription"/>
    <property type="evidence" value="ECO:0007669"/>
    <property type="project" value="TreeGrafter"/>
</dbReference>
<feature type="non-terminal residue" evidence="6">
    <location>
        <position position="2624"/>
    </location>
</feature>
<feature type="compositionally biased region" description="Basic and acidic residues" evidence="4">
    <location>
        <begin position="934"/>
        <end position="961"/>
    </location>
</feature>
<feature type="compositionally biased region" description="Basic and acidic residues" evidence="4">
    <location>
        <begin position="1630"/>
        <end position="1645"/>
    </location>
</feature>
<feature type="region of interest" description="Disordered" evidence="4">
    <location>
        <begin position="698"/>
        <end position="801"/>
    </location>
</feature>
<name>A0A8J7NQ91_ATRSP</name>
<feature type="compositionally biased region" description="Basic and acidic residues" evidence="4">
    <location>
        <begin position="132"/>
        <end position="151"/>
    </location>
</feature>
<dbReference type="GO" id="GO:0008270">
    <property type="term" value="F:zinc ion binding"/>
    <property type="evidence" value="ECO:0007669"/>
    <property type="project" value="InterPro"/>
</dbReference>
<feature type="compositionally biased region" description="Basic residues" evidence="4">
    <location>
        <begin position="262"/>
        <end position="312"/>
    </location>
</feature>
<feature type="compositionally biased region" description="Basic and acidic residues" evidence="4">
    <location>
        <begin position="715"/>
        <end position="727"/>
    </location>
</feature>
<feature type="compositionally biased region" description="Polar residues" evidence="4">
    <location>
        <begin position="989"/>
        <end position="998"/>
    </location>
</feature>
<feature type="compositionally biased region" description="Basic and acidic residues" evidence="4">
    <location>
        <begin position="1157"/>
        <end position="1175"/>
    </location>
</feature>
<dbReference type="SMART" id="SM00451">
    <property type="entry name" value="ZnF_U1"/>
    <property type="match status" value="2"/>
</dbReference>
<feature type="compositionally biased region" description="Basic and acidic residues" evidence="4">
    <location>
        <begin position="323"/>
        <end position="354"/>
    </location>
</feature>
<feature type="compositionally biased region" description="Basic and acidic residues" evidence="4">
    <location>
        <begin position="187"/>
        <end position="203"/>
    </location>
</feature>
<evidence type="ECO:0000256" key="3">
    <source>
        <dbReference type="ARBA" id="ARBA00023242"/>
    </source>
</evidence>
<feature type="region of interest" description="Disordered" evidence="4">
    <location>
        <begin position="1142"/>
        <end position="1267"/>
    </location>
</feature>
<feature type="compositionally biased region" description="Polar residues" evidence="4">
    <location>
        <begin position="2043"/>
        <end position="2054"/>
    </location>
</feature>
<protein>
    <submittedName>
        <fullName evidence="6">2A5D phosphatase</fullName>
    </submittedName>
</protein>
<feature type="compositionally biased region" description="Basic and acidic residues" evidence="4">
    <location>
        <begin position="210"/>
        <end position="242"/>
    </location>
</feature>
<accession>A0A8J7NQ91</accession>
<dbReference type="InterPro" id="IPR055309">
    <property type="entry name" value="Znf318-like"/>
</dbReference>
<dbReference type="EMBL" id="JAAWVO010036842">
    <property type="protein sequence ID" value="MBN3317847.1"/>
    <property type="molecule type" value="Genomic_DNA"/>
</dbReference>
<feature type="compositionally biased region" description="Basic residues" evidence="4">
    <location>
        <begin position="1"/>
        <end position="10"/>
    </location>
</feature>
<feature type="domain" description="C2H2-type" evidence="5">
    <location>
        <begin position="1082"/>
        <end position="1104"/>
    </location>
</feature>
<feature type="region of interest" description="Disordered" evidence="4">
    <location>
        <begin position="1368"/>
        <end position="1399"/>
    </location>
</feature>
<dbReference type="InterPro" id="IPR011989">
    <property type="entry name" value="ARM-like"/>
</dbReference>
<dbReference type="Proteomes" id="UP000736164">
    <property type="component" value="Unassembled WGS sequence"/>
</dbReference>
<feature type="compositionally biased region" description="Basic and acidic residues" evidence="4">
    <location>
        <begin position="169"/>
        <end position="179"/>
    </location>
</feature>
<dbReference type="PROSITE" id="PS00028">
    <property type="entry name" value="ZINC_FINGER_C2H2_1"/>
    <property type="match status" value="1"/>
</dbReference>
<gene>
    <name evidence="6" type="primary">Ppp2r5d_1</name>
    <name evidence="6" type="ORF">GTO95_0007776</name>
</gene>
<comment type="similarity">
    <text evidence="2">Belongs to the phosphatase 2A regulatory subunit B56 family.</text>
</comment>
<feature type="compositionally biased region" description="Low complexity" evidence="4">
    <location>
        <begin position="729"/>
        <end position="738"/>
    </location>
</feature>
<dbReference type="GO" id="GO:0019888">
    <property type="term" value="F:protein phosphatase regulator activity"/>
    <property type="evidence" value="ECO:0007669"/>
    <property type="project" value="InterPro"/>
</dbReference>
<feature type="region of interest" description="Disordered" evidence="4">
    <location>
        <begin position="1855"/>
        <end position="1913"/>
    </location>
</feature>
<feature type="region of interest" description="Disordered" evidence="4">
    <location>
        <begin position="392"/>
        <end position="417"/>
    </location>
</feature>